<dbReference type="OrthoDB" id="5200985at2759"/>
<reference evidence="1" key="1">
    <citation type="submission" date="2022-12" db="EMBL/GenBank/DDBJ databases">
        <authorList>
            <person name="Petersen C."/>
        </authorList>
    </citation>
    <scope>NUCLEOTIDE SEQUENCE</scope>
    <source>
        <strain evidence="1">IBT 15544</strain>
    </source>
</reference>
<protein>
    <submittedName>
        <fullName evidence="1">Uncharacterized protein</fullName>
    </submittedName>
</protein>
<evidence type="ECO:0000313" key="2">
    <source>
        <dbReference type="Proteomes" id="UP001150904"/>
    </source>
</evidence>
<accession>A0A9W9J6I0</accession>
<dbReference type="AlphaFoldDB" id="A0A9W9J6I0"/>
<dbReference type="GeneID" id="83183473"/>
<proteinExistence type="predicted"/>
<name>A0A9W9J6I0_9EURO</name>
<sequence>MAFPWTIDKIVVGQISPQGPVFPTTNSQGIKLPPPNGDGTIWTPGQIYLDGNDGSIAPVTFQVPSEPSLDWRLPMTISATIAFPEEWYGQECKLMGSLNGVQVVENDVFEATATQNWTFNELSLMSTLSFINPANPEYTFWIPFRTSGDWSWAIQLELSFAVYPLPPNNANPNPLWPESGILESQPDFRSSYPVVVQRYAFPNLAQLGLVPNNLDQALRWYIYFMVANIWNLGNGNPPIPYDSNLGASGFNMNDTGGVFALTQWIQGPPNTCNSLDLAAVLQLGCSIALSPTGSEILRSTWVFQYPRGYILNGELFGQPQFIGCNNPFYLNQAFNNHPICEPPDPLRSYFSGFAWVEVQFAGPQSFVIDVAHAVEHQNPLEPLIPEIGTNNRAQYLALHQDPAGFQALNRNGNAINNTGNSPVGNCYQNPDYRLPRIGVFGTDMDPPPPPLPGALVPGEPTSESRKFIQARASQPPQPPRFTTASLRCQILTRIMSRALDRAVTIVYSQLYPNIESTARNFVFNSASTSHGFHPQLSLNIQVHNTQGGATTALADYLSSFSVKPLTEHVRPTPTPLGDISLCCQDTILLVHGNVYAKLHVILDSSQISIAPKSSKEDLLSAAVALDAHLSSSGDTDQTSISRGSVPFTIKPPKKVEMGTFFTLQVPRAVSGDSSMESIRDEKVIAIVSNPQAIMSCGPADSEGNLTFAAFNNPGTVEITVVRPNIDTLLPEVAAFKVDISDTEG</sequence>
<dbReference type="Proteomes" id="UP001150904">
    <property type="component" value="Unassembled WGS sequence"/>
</dbReference>
<comment type="caution">
    <text evidence="1">The sequence shown here is derived from an EMBL/GenBank/DDBJ whole genome shotgun (WGS) entry which is preliminary data.</text>
</comment>
<dbReference type="EMBL" id="JAPQKR010000016">
    <property type="protein sequence ID" value="KAJ5190131.1"/>
    <property type="molecule type" value="Genomic_DNA"/>
</dbReference>
<organism evidence="1 2">
    <name type="scientific">Penicillium cinerascens</name>
    <dbReference type="NCBI Taxonomy" id="70096"/>
    <lineage>
        <taxon>Eukaryota</taxon>
        <taxon>Fungi</taxon>
        <taxon>Dikarya</taxon>
        <taxon>Ascomycota</taxon>
        <taxon>Pezizomycotina</taxon>
        <taxon>Eurotiomycetes</taxon>
        <taxon>Eurotiomycetidae</taxon>
        <taxon>Eurotiales</taxon>
        <taxon>Aspergillaceae</taxon>
        <taxon>Penicillium</taxon>
    </lineage>
</organism>
<reference evidence="1" key="2">
    <citation type="journal article" date="2023" name="IMA Fungus">
        <title>Comparative genomic study of the Penicillium genus elucidates a diverse pangenome and 15 lateral gene transfer events.</title>
        <authorList>
            <person name="Petersen C."/>
            <person name="Sorensen T."/>
            <person name="Nielsen M.R."/>
            <person name="Sondergaard T.E."/>
            <person name="Sorensen J.L."/>
            <person name="Fitzpatrick D.A."/>
            <person name="Frisvad J.C."/>
            <person name="Nielsen K.L."/>
        </authorList>
    </citation>
    <scope>NUCLEOTIDE SEQUENCE</scope>
    <source>
        <strain evidence="1">IBT 15544</strain>
    </source>
</reference>
<gene>
    <name evidence="1" type="ORF">N7498_009116</name>
</gene>
<evidence type="ECO:0000313" key="1">
    <source>
        <dbReference type="EMBL" id="KAJ5190131.1"/>
    </source>
</evidence>
<dbReference type="RefSeq" id="XP_058303071.1">
    <property type="nucleotide sequence ID" value="XM_058456172.1"/>
</dbReference>
<keyword evidence="2" id="KW-1185">Reference proteome</keyword>